<dbReference type="PATRIC" id="fig|1120928.5.peg.355"/>
<feature type="transmembrane region" description="Helical" evidence="1">
    <location>
        <begin position="168"/>
        <end position="188"/>
    </location>
</feature>
<dbReference type="EMBL" id="AYEV01000003">
    <property type="protein sequence ID" value="ESK57147.1"/>
    <property type="molecule type" value="Genomic_DNA"/>
</dbReference>
<name>V2V4E3_9GAMM</name>
<keyword evidence="3" id="KW-1185">Reference proteome</keyword>
<accession>V2V4E3</accession>
<evidence type="ECO:0000256" key="1">
    <source>
        <dbReference type="SAM" id="Phobius"/>
    </source>
</evidence>
<dbReference type="Proteomes" id="UP000017404">
    <property type="component" value="Unassembled WGS sequence"/>
</dbReference>
<feature type="transmembrane region" description="Helical" evidence="1">
    <location>
        <begin position="82"/>
        <end position="103"/>
    </location>
</feature>
<dbReference type="SUPFAM" id="SSF55961">
    <property type="entry name" value="Bet v1-like"/>
    <property type="match status" value="1"/>
</dbReference>
<dbReference type="OrthoDB" id="118637at2"/>
<protein>
    <submittedName>
        <fullName evidence="2">Uncharacterized protein</fullName>
    </submittedName>
</protein>
<evidence type="ECO:0000313" key="2">
    <source>
        <dbReference type="EMBL" id="ESK57147.1"/>
    </source>
</evidence>
<keyword evidence="1" id="KW-1133">Transmembrane helix</keyword>
<proteinExistence type="predicted"/>
<comment type="caution">
    <text evidence="2">The sequence shown here is derived from an EMBL/GenBank/DDBJ whole genome shotgun (WGS) entry which is preliminary data.</text>
</comment>
<feature type="transmembrane region" description="Helical" evidence="1">
    <location>
        <begin position="109"/>
        <end position="131"/>
    </location>
</feature>
<keyword evidence="1" id="KW-0812">Transmembrane</keyword>
<gene>
    <name evidence="2" type="ORF">F990_00342</name>
</gene>
<feature type="transmembrane region" description="Helical" evidence="1">
    <location>
        <begin position="200"/>
        <end position="218"/>
    </location>
</feature>
<dbReference type="RefSeq" id="WP_018678444.1">
    <property type="nucleotide sequence ID" value="NZ_AYEV01000003.1"/>
</dbReference>
<dbReference type="eggNOG" id="ENOG502ZK8N">
    <property type="taxonomic scope" value="Bacteria"/>
</dbReference>
<dbReference type="AlphaFoldDB" id="V2V4E3"/>
<keyword evidence="1" id="KW-0472">Membrane</keyword>
<organism evidence="2 3">
    <name type="scientific">Acinetobacter tjernbergiae DSM 14971 = CIP 107465</name>
    <dbReference type="NCBI Taxonomy" id="1120928"/>
    <lineage>
        <taxon>Bacteria</taxon>
        <taxon>Pseudomonadati</taxon>
        <taxon>Pseudomonadota</taxon>
        <taxon>Gammaproteobacteria</taxon>
        <taxon>Moraxellales</taxon>
        <taxon>Moraxellaceae</taxon>
        <taxon>Acinetobacter</taxon>
    </lineage>
</organism>
<sequence>MSEIDHTKILEELEQKGYTCFIVEEWDFETRTNLVNLLKRAGFAQYEFNKIEDEENSYAIVLKNIQNTPPYSLEKIYTERSVLSYLLPLIIIAIIIAFTAIFAQSSKALMAGSFVLGIPIVLGGLVEYVCIIEQPKSNFFNGLVVQPIVLAVILVFAVIILREGTICLIIIAPLVFIALLIGALLMRFICQYFWKPSPKIYSLAILPLLLWLILPDLIQTQYGKTQRSVVIHAPAEQVFYAIQNIGNIQPEEVKSSPIFWMGFPKPVFGMTEQRKDETIRTIQWERGIKFEEIVQAKHPPYLLSWTYKFGRNSFPKGSVDDHIEMGGKYFDLLKTDYQLEKIDEKTTKLILTIDYRLSTEYNWYSQLWSNYILGEFSDVVMNIHKQRLEKN</sequence>
<evidence type="ECO:0000313" key="3">
    <source>
        <dbReference type="Proteomes" id="UP000017404"/>
    </source>
</evidence>
<feature type="transmembrane region" description="Helical" evidence="1">
    <location>
        <begin position="143"/>
        <end position="162"/>
    </location>
</feature>
<dbReference type="STRING" id="202955.GCA_000759995_01786"/>
<reference evidence="2 3" key="1">
    <citation type="submission" date="2013-10" db="EMBL/GenBank/DDBJ databases">
        <title>The Genome Sequence of Acinetobacter tjernbergiae CIP107465.</title>
        <authorList>
            <consortium name="The Broad Institute Genomics Platform"/>
            <consortium name="The Broad Institute Genome Sequencing Center for Infectious Disease"/>
            <person name="Cerqueira G."/>
            <person name="Feldgarden M."/>
            <person name="Courvalin P."/>
            <person name="Grillot-Courvalin C."/>
            <person name="Clermont D."/>
            <person name="Rocha E."/>
            <person name="Yoon E.-J."/>
            <person name="Nemec A."/>
            <person name="Young S.K."/>
            <person name="Zeng Q."/>
            <person name="Gargeya S."/>
            <person name="Fitzgerald M."/>
            <person name="Abouelleil A."/>
            <person name="Alvarado L."/>
            <person name="Berlin A.M."/>
            <person name="Chapman S.B."/>
            <person name="Gainer-Dewar J."/>
            <person name="Goldberg J."/>
            <person name="Gnerre S."/>
            <person name="Griggs A."/>
            <person name="Gujja S."/>
            <person name="Hansen M."/>
            <person name="Howarth C."/>
            <person name="Imamovic A."/>
            <person name="Ireland A."/>
            <person name="Larimer J."/>
            <person name="McCowan C."/>
            <person name="Murphy C."/>
            <person name="Pearson M."/>
            <person name="Poon T.W."/>
            <person name="Priest M."/>
            <person name="Roberts A."/>
            <person name="Saif S."/>
            <person name="Shea T."/>
            <person name="Sykes S."/>
            <person name="Wortman J."/>
            <person name="Nusbaum C."/>
            <person name="Birren B."/>
        </authorList>
    </citation>
    <scope>NUCLEOTIDE SEQUENCE [LARGE SCALE GENOMIC DNA]</scope>
    <source>
        <strain evidence="2 3">CIP 107465</strain>
    </source>
</reference>